<evidence type="ECO:0000313" key="5">
    <source>
        <dbReference type="Proteomes" id="UP001303532"/>
    </source>
</evidence>
<keyword evidence="2" id="KW-0812">Transmembrane</keyword>
<keyword evidence="3" id="KW-0732">Signal</keyword>
<feature type="transmembrane region" description="Helical" evidence="2">
    <location>
        <begin position="339"/>
        <end position="356"/>
    </location>
</feature>
<feature type="compositionally biased region" description="Acidic residues" evidence="1">
    <location>
        <begin position="129"/>
        <end position="142"/>
    </location>
</feature>
<feature type="compositionally biased region" description="Polar residues" evidence="1">
    <location>
        <begin position="304"/>
        <end position="330"/>
    </location>
</feature>
<name>A0ABZ0KWX4_9BACL</name>
<feature type="compositionally biased region" description="Low complexity" evidence="1">
    <location>
        <begin position="271"/>
        <end position="291"/>
    </location>
</feature>
<gene>
    <name evidence="4" type="ORF">PGH26_02935</name>
</gene>
<proteinExistence type="predicted"/>
<keyword evidence="5" id="KW-1185">Reference proteome</keyword>
<keyword evidence="2" id="KW-0472">Membrane</keyword>
<feature type="compositionally biased region" description="Low complexity" evidence="1">
    <location>
        <begin position="195"/>
        <end position="205"/>
    </location>
</feature>
<evidence type="ECO:0000313" key="4">
    <source>
        <dbReference type="EMBL" id="WOV84895.1"/>
    </source>
</evidence>
<reference evidence="4 5" key="1">
    <citation type="submission" date="2023-01" db="EMBL/GenBank/DDBJ databases">
        <title>Sporosarcina sp. nov., isolated from Korean tranditional fermented seafood 'Jeotgal'.</title>
        <authorList>
            <person name="Yang A.-I."/>
        </authorList>
    </citation>
    <scope>NUCLEOTIDE SEQUENCE [LARGE SCALE GENOMIC DNA]</scope>
    <source>
        <strain evidence="4 5">B2O-1</strain>
    </source>
</reference>
<evidence type="ECO:0000256" key="2">
    <source>
        <dbReference type="SAM" id="Phobius"/>
    </source>
</evidence>
<feature type="chain" id="PRO_5047156478" description="Gram-positive cocci surface proteins LPxTG domain-containing protein" evidence="3">
    <location>
        <begin position="24"/>
        <end position="364"/>
    </location>
</feature>
<feature type="region of interest" description="Disordered" evidence="1">
    <location>
        <begin position="45"/>
        <end position="68"/>
    </location>
</feature>
<evidence type="ECO:0000256" key="1">
    <source>
        <dbReference type="SAM" id="MobiDB-lite"/>
    </source>
</evidence>
<feature type="compositionally biased region" description="Acidic residues" evidence="1">
    <location>
        <begin position="151"/>
        <end position="175"/>
    </location>
</feature>
<dbReference type="RefSeq" id="WP_323692537.1">
    <property type="nucleotide sequence ID" value="NZ_CP116341.1"/>
</dbReference>
<dbReference type="EMBL" id="CP116341">
    <property type="protein sequence ID" value="WOV84895.1"/>
    <property type="molecule type" value="Genomic_DNA"/>
</dbReference>
<organism evidence="4 5">
    <name type="scientific">Sporosarcina jeotgali</name>
    <dbReference type="NCBI Taxonomy" id="3020056"/>
    <lineage>
        <taxon>Bacteria</taxon>
        <taxon>Bacillati</taxon>
        <taxon>Bacillota</taxon>
        <taxon>Bacilli</taxon>
        <taxon>Bacillales</taxon>
        <taxon>Caryophanaceae</taxon>
        <taxon>Sporosarcina</taxon>
    </lineage>
</organism>
<sequence>MNRVMVLVVAGSLVFGGSGPALANEDESVQAYEEDLACVALEIPGDVPPRSEETVSNDEGELKRLNSEECKNADAELKHVHKTDDEIERSSCLDMDLKTAEDPGNERYIASILSEEDPLTEVHISTDSEKEEESNITDEDDEKQFCSETIAPEDIDSDEGDQEETITDQIQDGEELISNKEEPSEETIVPELSNDLDSTLESSNELTEEQDVESVSNDDRVNDLDADDVTEIEAPTTITKEATADTVKTASVENSPIIQTEIEIDTITHKNTSSTDSSSQSSGNGDYSNSNDMQNRPDKGMVNKFTNLSSNHGSQKQEDSTMNSERLPQTGGILNQTNMLMLSIAFILAGAALRIGSSTKRHCK</sequence>
<feature type="signal peptide" evidence="3">
    <location>
        <begin position="1"/>
        <end position="23"/>
    </location>
</feature>
<evidence type="ECO:0008006" key="6">
    <source>
        <dbReference type="Google" id="ProtNLM"/>
    </source>
</evidence>
<feature type="region of interest" description="Disordered" evidence="1">
    <location>
        <begin position="261"/>
        <end position="330"/>
    </location>
</feature>
<evidence type="ECO:0000256" key="3">
    <source>
        <dbReference type="SAM" id="SignalP"/>
    </source>
</evidence>
<accession>A0ABZ0KWX4</accession>
<keyword evidence="2" id="KW-1133">Transmembrane helix</keyword>
<dbReference type="Proteomes" id="UP001303532">
    <property type="component" value="Chromosome"/>
</dbReference>
<protein>
    <recommendedName>
        <fullName evidence="6">Gram-positive cocci surface proteins LPxTG domain-containing protein</fullName>
    </recommendedName>
</protein>
<feature type="region of interest" description="Disordered" evidence="1">
    <location>
        <begin position="110"/>
        <end position="229"/>
    </location>
</feature>